<keyword evidence="1" id="KW-0472">Membrane</keyword>
<dbReference type="Pfam" id="PF13487">
    <property type="entry name" value="HD_5"/>
    <property type="match status" value="1"/>
</dbReference>
<feature type="domain" description="HD-GYP" evidence="2">
    <location>
        <begin position="522"/>
        <end position="719"/>
    </location>
</feature>
<dbReference type="Gene3D" id="1.10.3210.10">
    <property type="entry name" value="Hypothetical protein af1432"/>
    <property type="match status" value="1"/>
</dbReference>
<keyword evidence="1" id="KW-0812">Transmembrane</keyword>
<dbReference type="SMART" id="SM00471">
    <property type="entry name" value="HDc"/>
    <property type="match status" value="1"/>
</dbReference>
<keyword evidence="4" id="KW-1185">Reference proteome</keyword>
<dbReference type="RefSeq" id="WP_017052787.1">
    <property type="nucleotide sequence ID" value="NZ_AJYW02000261.1"/>
</dbReference>
<dbReference type="InterPro" id="IPR003607">
    <property type="entry name" value="HD/PDEase_dom"/>
</dbReference>
<evidence type="ECO:0000313" key="3">
    <source>
        <dbReference type="EMBL" id="OEE72704.1"/>
    </source>
</evidence>
<dbReference type="AlphaFoldDB" id="A0A1E5CS01"/>
<dbReference type="Proteomes" id="UP000094165">
    <property type="component" value="Unassembled WGS sequence"/>
</dbReference>
<dbReference type="InterPro" id="IPR052020">
    <property type="entry name" value="Cyclic_di-GMP/3'3'-cGAMP_PDE"/>
</dbReference>
<accession>A0A1E5CS01</accession>
<evidence type="ECO:0000256" key="1">
    <source>
        <dbReference type="SAM" id="Phobius"/>
    </source>
</evidence>
<dbReference type="GO" id="GO:0008081">
    <property type="term" value="F:phosphoric diester hydrolase activity"/>
    <property type="evidence" value="ECO:0007669"/>
    <property type="project" value="UniProtKB-ARBA"/>
</dbReference>
<feature type="transmembrane region" description="Helical" evidence="1">
    <location>
        <begin position="195"/>
        <end position="216"/>
    </location>
</feature>
<dbReference type="PROSITE" id="PS51832">
    <property type="entry name" value="HD_GYP"/>
    <property type="match status" value="1"/>
</dbReference>
<reference evidence="3 4" key="1">
    <citation type="journal article" date="2012" name="Science">
        <title>Ecological populations of bacteria act as socially cohesive units of antibiotic production and resistance.</title>
        <authorList>
            <person name="Cordero O.X."/>
            <person name="Wildschutte H."/>
            <person name="Kirkup B."/>
            <person name="Proehl S."/>
            <person name="Ngo L."/>
            <person name="Hussain F."/>
            <person name="Le Roux F."/>
            <person name="Mincer T."/>
            <person name="Polz M.F."/>
        </authorList>
    </citation>
    <scope>NUCLEOTIDE SEQUENCE [LARGE SCALE GENOMIC DNA]</scope>
    <source>
        <strain evidence="3 4">FF-238</strain>
    </source>
</reference>
<name>A0A1E5CS01_9VIBR</name>
<dbReference type="PANTHER" id="PTHR45228">
    <property type="entry name" value="CYCLIC DI-GMP PHOSPHODIESTERASE TM_0186-RELATED"/>
    <property type="match status" value="1"/>
</dbReference>
<gene>
    <name evidence="3" type="ORF">A130_07260</name>
</gene>
<comment type="caution">
    <text evidence="3">The sequence shown here is derived from an EMBL/GenBank/DDBJ whole genome shotgun (WGS) entry which is preliminary data.</text>
</comment>
<keyword evidence="1" id="KW-1133">Transmembrane helix</keyword>
<protein>
    <recommendedName>
        <fullName evidence="2">HD-GYP domain-containing protein</fullName>
    </recommendedName>
</protein>
<evidence type="ECO:0000259" key="2">
    <source>
        <dbReference type="PROSITE" id="PS51832"/>
    </source>
</evidence>
<dbReference type="PANTHER" id="PTHR45228:SF5">
    <property type="entry name" value="CYCLIC DI-GMP PHOSPHODIESTERASE VC_1348-RELATED"/>
    <property type="match status" value="1"/>
</dbReference>
<organism evidence="3 4">
    <name type="scientific">Vibrio genomosp. F6 str. FF-238</name>
    <dbReference type="NCBI Taxonomy" id="1191298"/>
    <lineage>
        <taxon>Bacteria</taxon>
        <taxon>Pseudomonadati</taxon>
        <taxon>Pseudomonadota</taxon>
        <taxon>Gammaproteobacteria</taxon>
        <taxon>Vibrionales</taxon>
        <taxon>Vibrionaceae</taxon>
        <taxon>Vibrio</taxon>
    </lineage>
</organism>
<feature type="transmembrane region" description="Helical" evidence="1">
    <location>
        <begin position="492"/>
        <end position="513"/>
    </location>
</feature>
<dbReference type="SUPFAM" id="SSF109604">
    <property type="entry name" value="HD-domain/PDEase-like"/>
    <property type="match status" value="1"/>
</dbReference>
<dbReference type="EMBL" id="AJYW02000261">
    <property type="protein sequence ID" value="OEE72704.1"/>
    <property type="molecule type" value="Genomic_DNA"/>
</dbReference>
<dbReference type="CDD" id="cd00077">
    <property type="entry name" value="HDc"/>
    <property type="match status" value="1"/>
</dbReference>
<proteinExistence type="predicted"/>
<evidence type="ECO:0000313" key="4">
    <source>
        <dbReference type="Proteomes" id="UP000094165"/>
    </source>
</evidence>
<dbReference type="InterPro" id="IPR037522">
    <property type="entry name" value="HD_GYP_dom"/>
</dbReference>
<sequence>MHFKAKILSILLLAASLFILVHQAIKVEMTPSANTSTAISVATSEIADLSAPFVYNINKDQLRHSLSSQLNNNKIIRGVKITDAFSDEVFFSYYTLHEKTYFNVPLPKKITNLAKQEANIAFSNQYIGLLEVYYDLEMQPIRNSEEGSRFENKTITLAGFFIALISSLFLVFSILSQRSLADDNSYSFGTTKFSIILVVLMSIFITLSMAGGWYILDVNKQSIEDKYKNTARQTLHEISVNINKLSEIRANIHHYITQKPTFQTALAKLVLASEKENLQEAAFHEAELIAFFNKYDAFISGESKTIISSEGKILLNYGSPLNLSQIDMSSNSAFIRAVSGKMTLSPSITSVSFDGKIKTSLYLVIPIFDLDQQVVAVSFNEIGQNNGLSSDFDNYNVGESGEFLYTDRSGNIISPLRFDIDSKANVKFSKSIAQITALSVDENEQAQLASIVDYRGKEVFVSAQWNEHLNMAYFIKKDKSEVLSSFYSLRDGAYIIFGLITLFSVPFTLFTLYTGKRANDKVKASRYEILTRLGSAAEFKDNDTAHHITRMSYYSVILAKKMSMNKEWRELLLHASPMHDIGKIGVPDHILNKPGKLDPEEWEIMKRHPEYGAAIIADSNSALLNMAKDIALYHHEKWNGKGYPYGLIGEAIPLSARIVAVADVFDALTSERVYKKAWSIDDSVELIKSESGQHFDPEVVDAFTQSIDDFVEVKHKFSDSIDD</sequence>
<feature type="transmembrane region" description="Helical" evidence="1">
    <location>
        <begin position="155"/>
        <end position="175"/>
    </location>
</feature>